<dbReference type="Proteomes" id="UP000000683">
    <property type="component" value="Chromosome"/>
</dbReference>
<feature type="transmembrane region" description="Helical" evidence="1">
    <location>
        <begin position="186"/>
        <end position="206"/>
    </location>
</feature>
<keyword evidence="1" id="KW-1133">Transmembrane helix</keyword>
<feature type="transmembrane region" description="Helical" evidence="1">
    <location>
        <begin position="98"/>
        <end position="118"/>
    </location>
</feature>
<dbReference type="HOGENOM" id="CLU_754188_0_0_6"/>
<keyword evidence="1" id="KW-0812">Transmembrane</keyword>
<dbReference type="EMBL" id="CP002339">
    <property type="protein sequence ID" value="AEF02223.1"/>
    <property type="molecule type" value="Genomic_DNA"/>
</dbReference>
<dbReference type="AlphaFoldDB" id="F5ZBY5"/>
<evidence type="ECO:0000256" key="1">
    <source>
        <dbReference type="SAM" id="Phobius"/>
    </source>
</evidence>
<evidence type="ECO:0000313" key="2">
    <source>
        <dbReference type="EMBL" id="AEF02223.1"/>
    </source>
</evidence>
<feature type="transmembrane region" description="Helical" evidence="1">
    <location>
        <begin position="70"/>
        <end position="92"/>
    </location>
</feature>
<keyword evidence="3" id="KW-1185">Reference proteome</keyword>
<protein>
    <submittedName>
        <fullName evidence="2">Uncharacterized protein</fullName>
    </submittedName>
</protein>
<dbReference type="KEGG" id="alt:ambt_03355"/>
<keyword evidence="1" id="KW-0472">Membrane</keyword>
<name>F5ZBY5_ALTNA</name>
<feature type="transmembrane region" description="Helical" evidence="1">
    <location>
        <begin position="7"/>
        <end position="25"/>
    </location>
</feature>
<dbReference type="eggNOG" id="ENOG5032XHJ">
    <property type="taxonomic scope" value="Bacteria"/>
</dbReference>
<accession>F5ZBY5</accession>
<dbReference type="OrthoDB" id="6335244at2"/>
<sequence length="351" mass="39829">MRKAVRFRVLYLLFAIATYALGFILLPETINSSFDQILSAGFLFAYFIVLPALFWYCVIKVGEQKKWKIIIPFSLASVVARYSMPVSLASYFEFLSWVRYPVIAVLLIIEFVVIYHVVSMLWKSRKLKGDPRINALIDNIDADDKKREITLIMASEPASWYYAIPKFTRNHTATLANLSLLSAKRWHFALVLLGLVAVTCVSYSLLILWSEIAAIIVASVIFYGIISVTASHRISRHFSVYCHNNHLIVNASFFNLLFIPLSDLQACEAGKWECDKEQLKVGRGTANIKLTFSAPVYWFTLMGTFCERPTEVYLCVDTPNDLVESLNSGYLTLGDSSTEKTSDNIDKYARD</sequence>
<dbReference type="RefSeq" id="WP_013783165.1">
    <property type="nucleotide sequence ID" value="NC_015554.1"/>
</dbReference>
<feature type="transmembrane region" description="Helical" evidence="1">
    <location>
        <begin position="212"/>
        <end position="230"/>
    </location>
</feature>
<proteinExistence type="predicted"/>
<reference evidence="2 3" key="1">
    <citation type="journal article" date="2011" name="J. Bacteriol.">
        <title>Complete genome sequence of the polycyclic aromatic hydrocarbon-degrading bacterium Alteromonas sp. strain SN2.</title>
        <authorList>
            <person name="Jin H.M."/>
            <person name="Jeong H."/>
            <person name="Moon E.J."/>
            <person name="Math R.K."/>
            <person name="Lee K."/>
            <person name="Kim H.J."/>
            <person name="Jeon C.O."/>
            <person name="Oh T.K."/>
            <person name="Kim J.F."/>
        </authorList>
    </citation>
    <scope>NUCLEOTIDE SEQUENCE [LARGE SCALE GENOMIC DNA]</scope>
    <source>
        <strain evidence="3">JCM 17741 / KACC 18427 / KCTC 11700BP / SN2</strain>
    </source>
</reference>
<gene>
    <name evidence="2" type="ordered locus">ambt_03355</name>
</gene>
<evidence type="ECO:0000313" key="3">
    <source>
        <dbReference type="Proteomes" id="UP000000683"/>
    </source>
</evidence>
<organism evidence="2 3">
    <name type="scientific">Alteromonas naphthalenivorans</name>
    <dbReference type="NCBI Taxonomy" id="715451"/>
    <lineage>
        <taxon>Bacteria</taxon>
        <taxon>Pseudomonadati</taxon>
        <taxon>Pseudomonadota</taxon>
        <taxon>Gammaproteobacteria</taxon>
        <taxon>Alteromonadales</taxon>
        <taxon>Alteromonadaceae</taxon>
        <taxon>Alteromonas/Salinimonas group</taxon>
        <taxon>Alteromonas</taxon>
    </lineage>
</organism>
<feature type="transmembrane region" description="Helical" evidence="1">
    <location>
        <begin position="37"/>
        <end position="58"/>
    </location>
</feature>